<protein>
    <submittedName>
        <fullName evidence="2">Glyoxalase-like domain-containing protein</fullName>
    </submittedName>
</protein>
<dbReference type="SUPFAM" id="SSF54593">
    <property type="entry name" value="Glyoxalase/Bleomycin resistance protein/Dihydroxybiphenyl dioxygenase"/>
    <property type="match status" value="1"/>
</dbReference>
<dbReference type="RefSeq" id="WP_090024490.1">
    <property type="nucleotide sequence ID" value="NZ_FOVD01000003.1"/>
</dbReference>
<dbReference type="Pfam" id="PF13468">
    <property type="entry name" value="Glyoxalase_3"/>
    <property type="match status" value="1"/>
</dbReference>
<keyword evidence="3" id="KW-1185">Reference proteome</keyword>
<gene>
    <name evidence="2" type="ORF">SAMN05421594_2201</name>
</gene>
<dbReference type="EMBL" id="FOVD01000003">
    <property type="protein sequence ID" value="SFN33926.1"/>
    <property type="molecule type" value="Genomic_DNA"/>
</dbReference>
<reference evidence="3" key="1">
    <citation type="submission" date="2016-10" db="EMBL/GenBank/DDBJ databases">
        <authorList>
            <person name="Varghese N."/>
            <person name="Submissions S."/>
        </authorList>
    </citation>
    <scope>NUCLEOTIDE SEQUENCE [LARGE SCALE GENOMIC DNA]</scope>
    <source>
        <strain evidence="3">DSM 25575</strain>
    </source>
</reference>
<dbReference type="Proteomes" id="UP000198769">
    <property type="component" value="Unassembled WGS sequence"/>
</dbReference>
<evidence type="ECO:0000313" key="3">
    <source>
        <dbReference type="Proteomes" id="UP000198769"/>
    </source>
</evidence>
<evidence type="ECO:0000259" key="1">
    <source>
        <dbReference type="Pfam" id="PF13468"/>
    </source>
</evidence>
<sequence>MMQISHVLFRTDDLNRAVQQLTDAGFSVEYGAHPSKAYNAFIWFEEGVFIEIFKIRTIPLLFRWLIRIFGYSPVVDRMKVWKESSGWCDWSLETRKKDLKYYQLLLEYLDIGCKVFKSTRKDLHGRKLSWRLAFPEDTHFPFLMSAYSVNPRPEKITHSNGIKSIRMIKVGKESLDTVLLDALLEDKEALKLMEGCQGLQTVEFLHSNIKIEDILI</sequence>
<organism evidence="2 3">
    <name type="scientific">Chryseobacterium oleae</name>
    <dbReference type="NCBI Taxonomy" id="491207"/>
    <lineage>
        <taxon>Bacteria</taxon>
        <taxon>Pseudomonadati</taxon>
        <taxon>Bacteroidota</taxon>
        <taxon>Flavobacteriia</taxon>
        <taxon>Flavobacteriales</taxon>
        <taxon>Weeksellaceae</taxon>
        <taxon>Chryseobacterium group</taxon>
        <taxon>Chryseobacterium</taxon>
    </lineage>
</organism>
<dbReference type="Gene3D" id="3.10.180.10">
    <property type="entry name" value="2,3-Dihydroxybiphenyl 1,2-Dioxygenase, domain 1"/>
    <property type="match status" value="1"/>
</dbReference>
<name>A0A1I4Y777_CHROL</name>
<dbReference type="AlphaFoldDB" id="A0A1I4Y777"/>
<proteinExistence type="predicted"/>
<evidence type="ECO:0000313" key="2">
    <source>
        <dbReference type="EMBL" id="SFN33926.1"/>
    </source>
</evidence>
<dbReference type="InterPro" id="IPR025870">
    <property type="entry name" value="Glyoxalase-like_dom"/>
</dbReference>
<dbReference type="OrthoDB" id="3252514at2"/>
<dbReference type="InterPro" id="IPR029068">
    <property type="entry name" value="Glyas_Bleomycin-R_OHBP_Dase"/>
</dbReference>
<feature type="domain" description="Glyoxalase-like" evidence="1">
    <location>
        <begin position="5"/>
        <end position="176"/>
    </location>
</feature>
<accession>A0A1I4Y777</accession>